<name>A0A4Z0BEU4_9BURK</name>
<evidence type="ECO:0000313" key="8">
    <source>
        <dbReference type="Proteomes" id="UP000297564"/>
    </source>
</evidence>
<keyword evidence="4 5" id="KW-0472">Membrane</keyword>
<feature type="transmembrane region" description="Helical" evidence="5">
    <location>
        <begin position="63"/>
        <end position="83"/>
    </location>
</feature>
<sequence>MLWATLGGFLFVCLNATMRGLARQLDPFQAQFIRYLMGLVVLAPMLLRSGLASWKPASVRGQFGRGVVHTSALTLWFLAAPHVTLADMTAIGFMTPIFIMLGAALFLDEKMQAARWVAAMLGLVGVLIVVGPQLSGQGGVWLLVLLGSSPLFAASFIIVKAQTRRESSTVIVAWQSITVALLSLPLALLEWRSPTLGQWLLGLLGGIFGSAGHYAMTRAFSATDISATQSVKFLEMVWAALLGFVIFQAVPSGWTLIGGTVICASTVWIARREALRSARRGL</sequence>
<feature type="transmembrane region" description="Helical" evidence="5">
    <location>
        <begin position="171"/>
        <end position="191"/>
    </location>
</feature>
<dbReference type="SUPFAM" id="SSF103481">
    <property type="entry name" value="Multidrug resistance efflux transporter EmrE"/>
    <property type="match status" value="2"/>
</dbReference>
<evidence type="ECO:0000256" key="3">
    <source>
        <dbReference type="ARBA" id="ARBA00022989"/>
    </source>
</evidence>
<feature type="transmembrane region" description="Helical" evidence="5">
    <location>
        <begin position="114"/>
        <end position="134"/>
    </location>
</feature>
<feature type="transmembrane region" description="Helical" evidence="5">
    <location>
        <begin position="140"/>
        <end position="159"/>
    </location>
</feature>
<evidence type="ECO:0000256" key="2">
    <source>
        <dbReference type="ARBA" id="ARBA00022692"/>
    </source>
</evidence>
<reference evidence="7 8" key="1">
    <citation type="submission" date="2019-03" db="EMBL/GenBank/DDBJ databases">
        <title>Ramlibacter rhizophilus CCTCC AB2015357, whole genome shotgun sequence.</title>
        <authorList>
            <person name="Zhang X."/>
            <person name="Feng G."/>
            <person name="Zhu H."/>
        </authorList>
    </citation>
    <scope>NUCLEOTIDE SEQUENCE [LARGE SCALE GENOMIC DNA]</scope>
    <source>
        <strain evidence="7 8">CCTCC AB2015357</strain>
    </source>
</reference>
<feature type="transmembrane region" description="Helical" evidence="5">
    <location>
        <begin position="89"/>
        <end position="107"/>
    </location>
</feature>
<feature type="transmembrane region" description="Helical" evidence="5">
    <location>
        <begin position="197"/>
        <end position="217"/>
    </location>
</feature>
<feature type="domain" description="EamA" evidence="6">
    <location>
        <begin position="2"/>
        <end position="130"/>
    </location>
</feature>
<dbReference type="InterPro" id="IPR000620">
    <property type="entry name" value="EamA_dom"/>
</dbReference>
<dbReference type="RefSeq" id="WP_135286720.1">
    <property type="nucleotide sequence ID" value="NZ_SMLL01000007.1"/>
</dbReference>
<feature type="transmembrane region" description="Helical" evidence="5">
    <location>
        <begin position="32"/>
        <end position="51"/>
    </location>
</feature>
<accession>A0A4Z0BEU4</accession>
<gene>
    <name evidence="7" type="ORF">EZ242_17590</name>
</gene>
<dbReference type="AlphaFoldDB" id="A0A4Z0BEU4"/>
<evidence type="ECO:0000256" key="5">
    <source>
        <dbReference type="SAM" id="Phobius"/>
    </source>
</evidence>
<dbReference type="Pfam" id="PF00892">
    <property type="entry name" value="EamA"/>
    <property type="match status" value="2"/>
</dbReference>
<keyword evidence="2 5" id="KW-0812">Transmembrane</keyword>
<dbReference type="GO" id="GO:0016020">
    <property type="term" value="C:membrane"/>
    <property type="evidence" value="ECO:0007669"/>
    <property type="project" value="UniProtKB-SubCell"/>
</dbReference>
<proteinExistence type="predicted"/>
<dbReference type="Proteomes" id="UP000297564">
    <property type="component" value="Unassembled WGS sequence"/>
</dbReference>
<comment type="caution">
    <text evidence="7">The sequence shown here is derived from an EMBL/GenBank/DDBJ whole genome shotgun (WGS) entry which is preliminary data.</text>
</comment>
<protein>
    <submittedName>
        <fullName evidence="7">DMT family transporter</fullName>
    </submittedName>
</protein>
<feature type="transmembrane region" description="Helical" evidence="5">
    <location>
        <begin position="253"/>
        <end position="270"/>
    </location>
</feature>
<evidence type="ECO:0000313" key="7">
    <source>
        <dbReference type="EMBL" id="TFY97340.1"/>
    </source>
</evidence>
<evidence type="ECO:0000259" key="6">
    <source>
        <dbReference type="Pfam" id="PF00892"/>
    </source>
</evidence>
<dbReference type="PANTHER" id="PTHR22911:SF6">
    <property type="entry name" value="SOLUTE CARRIER FAMILY 35 MEMBER G1"/>
    <property type="match status" value="1"/>
</dbReference>
<feature type="domain" description="EamA" evidence="6">
    <location>
        <begin position="141"/>
        <end position="269"/>
    </location>
</feature>
<feature type="transmembrane region" description="Helical" evidence="5">
    <location>
        <begin position="229"/>
        <end position="247"/>
    </location>
</feature>
<organism evidence="7 8">
    <name type="scientific">Ramlibacter rhizophilus</name>
    <dbReference type="NCBI Taxonomy" id="1781167"/>
    <lineage>
        <taxon>Bacteria</taxon>
        <taxon>Pseudomonadati</taxon>
        <taxon>Pseudomonadota</taxon>
        <taxon>Betaproteobacteria</taxon>
        <taxon>Burkholderiales</taxon>
        <taxon>Comamonadaceae</taxon>
        <taxon>Ramlibacter</taxon>
    </lineage>
</organism>
<keyword evidence="8" id="KW-1185">Reference proteome</keyword>
<dbReference type="PANTHER" id="PTHR22911">
    <property type="entry name" value="ACYL-MALONYL CONDENSING ENZYME-RELATED"/>
    <property type="match status" value="1"/>
</dbReference>
<evidence type="ECO:0000256" key="1">
    <source>
        <dbReference type="ARBA" id="ARBA00004141"/>
    </source>
</evidence>
<keyword evidence="3 5" id="KW-1133">Transmembrane helix</keyword>
<dbReference type="EMBL" id="SMLL01000007">
    <property type="protein sequence ID" value="TFY97340.1"/>
    <property type="molecule type" value="Genomic_DNA"/>
</dbReference>
<evidence type="ECO:0000256" key="4">
    <source>
        <dbReference type="ARBA" id="ARBA00023136"/>
    </source>
</evidence>
<dbReference type="InterPro" id="IPR037185">
    <property type="entry name" value="EmrE-like"/>
</dbReference>
<dbReference type="OrthoDB" id="8584557at2"/>
<comment type="subcellular location">
    <subcellularLocation>
        <location evidence="1">Membrane</location>
        <topology evidence="1">Multi-pass membrane protein</topology>
    </subcellularLocation>
</comment>